<evidence type="ECO:0000313" key="10">
    <source>
        <dbReference type="EMBL" id="MXR69464.1"/>
    </source>
</evidence>
<dbReference type="InterPro" id="IPR001444">
    <property type="entry name" value="Flag_bb_rod_N"/>
</dbReference>
<dbReference type="RefSeq" id="WP_160796625.1">
    <property type="nucleotide sequence ID" value="NZ_WRPA01000010.1"/>
</dbReference>
<feature type="domain" description="Flagellar basal-body/hook protein C-terminal" evidence="8">
    <location>
        <begin position="597"/>
        <end position="633"/>
    </location>
</feature>
<evidence type="ECO:0000256" key="4">
    <source>
        <dbReference type="ARBA" id="ARBA00016244"/>
    </source>
</evidence>
<protein>
    <recommendedName>
        <fullName evidence="4">Flagellar hook-associated protein 1</fullName>
    </recommendedName>
</protein>
<dbReference type="Proteomes" id="UP000474778">
    <property type="component" value="Unassembled WGS sequence"/>
</dbReference>
<dbReference type="NCBIfam" id="TIGR02492">
    <property type="entry name" value="flgK_ends"/>
    <property type="match status" value="1"/>
</dbReference>
<dbReference type="InterPro" id="IPR010930">
    <property type="entry name" value="Flg_bb/hook_C_dom"/>
</dbReference>
<sequence>MSMDLLNIARTGVLASQSQLAVTSNNITNANTQGYHRQVAEQSSLESQRLGNSFYGAGTYITDVKRIYNEYAARELRIGQTALSQAQTTQTKMSELDQLFSQIGKAVPQSLNDLFAGLNSLADLPDDMGIRGSLLGNADQIAKALNQMQSQLDGQMKQTNDQISAVTDRINEISTELGHINQELMKSQGADMQLLDKQDALIQELSEYAQVNVIPLESGAKSIMLGGAVMLVSGEVSMQMGATTGDPYAGELRITTTAGDQTLVVDPSKVGGSLGALFQFRDETLIPAQLEMGQLALGIADSFNQAQSQGFDLNGQVGSDLFLDINDPAMSVGRAGAYENNTGNAALRVNIDDVNALSGGSYELTFTAPATYELKNIDTGTVTPLTLNGSQLTGGDGFSINIDSGAMASGDRFEIRPTSGAAAGIKVVMTDPKGIAAAAPKITQDAANSGNTQVKLVSIDDRSAANFPLTGSELTFEIDTAANTFEVFDSAGNSLGGPVAFTPPSISAYGFTFEVDSSASATDRFTFDLSFAEGDNTNAVAMAKLAETKLMNSGGSTLADVYEGTKLQVGGKAKAAEVAFGSAEAVYSQAYTRVQSESGVNLDEEAANLMRFQQSYQASARIMTTATEIFDTLFSSVR</sequence>
<keyword evidence="10" id="KW-0969">Cilium</keyword>
<dbReference type="PANTHER" id="PTHR30033">
    <property type="entry name" value="FLAGELLAR HOOK-ASSOCIATED PROTEIN 1"/>
    <property type="match status" value="1"/>
</dbReference>
<evidence type="ECO:0000259" key="9">
    <source>
        <dbReference type="Pfam" id="PF22638"/>
    </source>
</evidence>
<dbReference type="Pfam" id="PF22638">
    <property type="entry name" value="FlgK_D1"/>
    <property type="match status" value="1"/>
</dbReference>
<dbReference type="Pfam" id="PF06429">
    <property type="entry name" value="Flg_bbr_C"/>
    <property type="match status" value="1"/>
</dbReference>
<evidence type="ECO:0000313" key="11">
    <source>
        <dbReference type="Proteomes" id="UP000474778"/>
    </source>
</evidence>
<evidence type="ECO:0000259" key="7">
    <source>
        <dbReference type="Pfam" id="PF00460"/>
    </source>
</evidence>
<evidence type="ECO:0000256" key="6">
    <source>
        <dbReference type="ARBA" id="ARBA00023143"/>
    </source>
</evidence>
<dbReference type="GO" id="GO:0044780">
    <property type="term" value="P:bacterial-type flagellum assembly"/>
    <property type="evidence" value="ECO:0007669"/>
    <property type="project" value="InterPro"/>
</dbReference>
<evidence type="ECO:0000259" key="8">
    <source>
        <dbReference type="Pfam" id="PF06429"/>
    </source>
</evidence>
<keyword evidence="6" id="KW-0975">Bacterial flagellum</keyword>
<keyword evidence="11" id="KW-1185">Reference proteome</keyword>
<feature type="domain" description="Flagellar basal body rod protein N-terminal" evidence="7">
    <location>
        <begin position="6"/>
        <end position="35"/>
    </location>
</feature>
<comment type="similarity">
    <text evidence="3">Belongs to the flagella basal body rod proteins family.</text>
</comment>
<proteinExistence type="inferred from homology"/>
<dbReference type="EMBL" id="WRPA01000010">
    <property type="protein sequence ID" value="MXR69464.1"/>
    <property type="molecule type" value="Genomic_DNA"/>
</dbReference>
<dbReference type="InterPro" id="IPR002371">
    <property type="entry name" value="FlgK"/>
</dbReference>
<evidence type="ECO:0000256" key="3">
    <source>
        <dbReference type="ARBA" id="ARBA00009677"/>
    </source>
</evidence>
<dbReference type="Pfam" id="PF00460">
    <property type="entry name" value="Flg_bb_rod"/>
    <property type="match status" value="1"/>
</dbReference>
<dbReference type="InterPro" id="IPR053927">
    <property type="entry name" value="FlgK_helical"/>
</dbReference>
<keyword evidence="5" id="KW-0964">Secreted</keyword>
<feature type="domain" description="Flagellar hook-associated protein FlgK helical" evidence="9">
    <location>
        <begin position="93"/>
        <end position="322"/>
    </location>
</feature>
<dbReference type="AlphaFoldDB" id="A0A6L7I0G9"/>
<name>A0A6L7I0G9_9GAMM</name>
<dbReference type="GO" id="GO:0005576">
    <property type="term" value="C:extracellular region"/>
    <property type="evidence" value="ECO:0007669"/>
    <property type="project" value="UniProtKB-SubCell"/>
</dbReference>
<keyword evidence="10" id="KW-0966">Cell projection</keyword>
<reference evidence="10 11" key="1">
    <citation type="submission" date="2019-12" db="EMBL/GenBank/DDBJ databases">
        <title>Shewanella insulae sp. nov., isolated from a tidal flat.</title>
        <authorList>
            <person name="Yoon J.-H."/>
        </authorList>
    </citation>
    <scope>NUCLEOTIDE SEQUENCE [LARGE SCALE GENOMIC DNA]</scope>
    <source>
        <strain evidence="10 11">JBTF-M18</strain>
    </source>
</reference>
<gene>
    <name evidence="10" type="primary">flgK</name>
    <name evidence="10" type="ORF">GNT65_12405</name>
</gene>
<organism evidence="10 11">
    <name type="scientific">Shewanella insulae</name>
    <dbReference type="NCBI Taxonomy" id="2681496"/>
    <lineage>
        <taxon>Bacteria</taxon>
        <taxon>Pseudomonadati</taxon>
        <taxon>Pseudomonadota</taxon>
        <taxon>Gammaproteobacteria</taxon>
        <taxon>Alteromonadales</taxon>
        <taxon>Shewanellaceae</taxon>
        <taxon>Shewanella</taxon>
    </lineage>
</organism>
<comment type="subcellular location">
    <subcellularLocation>
        <location evidence="1">Bacterial flagellum</location>
    </subcellularLocation>
    <subcellularLocation>
        <location evidence="2">Secreted</location>
    </subcellularLocation>
</comment>
<dbReference type="PRINTS" id="PR01005">
    <property type="entry name" value="FLGHOOKAP1"/>
</dbReference>
<comment type="caution">
    <text evidence="10">The sequence shown here is derived from an EMBL/GenBank/DDBJ whole genome shotgun (WGS) entry which is preliminary data.</text>
</comment>
<evidence type="ECO:0000256" key="1">
    <source>
        <dbReference type="ARBA" id="ARBA00004365"/>
    </source>
</evidence>
<dbReference type="GO" id="GO:0005198">
    <property type="term" value="F:structural molecule activity"/>
    <property type="evidence" value="ECO:0007669"/>
    <property type="project" value="InterPro"/>
</dbReference>
<dbReference type="PANTHER" id="PTHR30033:SF1">
    <property type="entry name" value="FLAGELLAR HOOK-ASSOCIATED PROTEIN 1"/>
    <property type="match status" value="1"/>
</dbReference>
<dbReference type="SUPFAM" id="SSF64518">
    <property type="entry name" value="Phase 1 flagellin"/>
    <property type="match status" value="2"/>
</dbReference>
<accession>A0A6L7I0G9</accession>
<evidence type="ECO:0000256" key="2">
    <source>
        <dbReference type="ARBA" id="ARBA00004613"/>
    </source>
</evidence>
<keyword evidence="10" id="KW-0282">Flagellum</keyword>
<evidence type="ECO:0000256" key="5">
    <source>
        <dbReference type="ARBA" id="ARBA00022525"/>
    </source>
</evidence>
<dbReference type="GO" id="GO:0009424">
    <property type="term" value="C:bacterial-type flagellum hook"/>
    <property type="evidence" value="ECO:0007669"/>
    <property type="project" value="InterPro"/>
</dbReference>